<organism evidence="1 2">
    <name type="scientific">Holotrichia oblita</name>
    <name type="common">Chafer beetle</name>
    <dbReference type="NCBI Taxonomy" id="644536"/>
    <lineage>
        <taxon>Eukaryota</taxon>
        <taxon>Metazoa</taxon>
        <taxon>Ecdysozoa</taxon>
        <taxon>Arthropoda</taxon>
        <taxon>Hexapoda</taxon>
        <taxon>Insecta</taxon>
        <taxon>Pterygota</taxon>
        <taxon>Neoptera</taxon>
        <taxon>Endopterygota</taxon>
        <taxon>Coleoptera</taxon>
        <taxon>Polyphaga</taxon>
        <taxon>Scarabaeiformia</taxon>
        <taxon>Scarabaeidae</taxon>
        <taxon>Melolonthinae</taxon>
        <taxon>Holotrichia</taxon>
    </lineage>
</organism>
<reference evidence="1" key="1">
    <citation type="submission" date="2022-04" db="EMBL/GenBank/DDBJ databases">
        <title>Chromosome-scale genome assembly of Holotrichia oblita Faldermann.</title>
        <authorList>
            <person name="Rongchong L."/>
        </authorList>
    </citation>
    <scope>NUCLEOTIDE SEQUENCE</scope>
    <source>
        <strain evidence="1">81SQS9</strain>
    </source>
</reference>
<protein>
    <submittedName>
        <fullName evidence="1">Uncharacterized protein</fullName>
    </submittedName>
</protein>
<evidence type="ECO:0000313" key="2">
    <source>
        <dbReference type="Proteomes" id="UP001056778"/>
    </source>
</evidence>
<dbReference type="EMBL" id="CM043015">
    <property type="protein sequence ID" value="KAI4471258.1"/>
    <property type="molecule type" value="Genomic_DNA"/>
</dbReference>
<keyword evidence="2" id="KW-1185">Reference proteome</keyword>
<name>A0ACB9TWW4_HOLOL</name>
<comment type="caution">
    <text evidence="1">The sequence shown here is derived from an EMBL/GenBank/DDBJ whole genome shotgun (WGS) entry which is preliminary data.</text>
</comment>
<dbReference type="Proteomes" id="UP001056778">
    <property type="component" value="Chromosome 1"/>
</dbReference>
<evidence type="ECO:0000313" key="1">
    <source>
        <dbReference type="EMBL" id="KAI4471258.1"/>
    </source>
</evidence>
<proteinExistence type="predicted"/>
<accession>A0ACB9TWW4</accession>
<gene>
    <name evidence="1" type="ORF">MML48_1g10242</name>
</gene>
<sequence>MFSFHRPKVYRSPNGCCICKAKSSSSRFTDSKKYEEDFMECFQLSTPRQGEICNACVLLVKRWKKLPAGSDRNWRHNTLIVLFFIAILMFTQTKMYLWYQKQVVDARAGPGMKSMTKFKSKHKKLCENGEKSTSRKKKHFEREYSPALSDKSEGNQDVEMADVDFMSESGPSGRSSRTASPGGSDCEDNISVSRRHKGIAKRRDNAPQVSDFVDMDFWKKEKICCGTIFRGLNGEVLLDQRFIKPCNARLANCKLRRSECKTESDISDTSSSKVYNSDSSSDSGYDESSNQGNGAESATTTTTSSSTYKKPDTAPTIEPQASTILPEIHNEIPKAN</sequence>